<dbReference type="PANTHER" id="PTHR12942:SF2">
    <property type="entry name" value="PRE-MRNA-SPLICING FACTOR SLU7"/>
    <property type="match status" value="1"/>
</dbReference>
<evidence type="ECO:0000256" key="6">
    <source>
        <dbReference type="ARBA" id="ARBA00023242"/>
    </source>
</evidence>
<feature type="region of interest" description="Disordered" evidence="8">
    <location>
        <begin position="498"/>
        <end position="526"/>
    </location>
</feature>
<protein>
    <recommendedName>
        <fullName evidence="7">Pre-mRNA-splicing factor SLU7</fullName>
    </recommendedName>
</protein>
<evidence type="ECO:0000256" key="3">
    <source>
        <dbReference type="ARBA" id="ARBA00022664"/>
    </source>
</evidence>
<dbReference type="EMBL" id="HBDX01005622">
    <property type="protein sequence ID" value="CAD8224114.1"/>
    <property type="molecule type" value="Transcribed_RNA"/>
</dbReference>
<evidence type="ECO:0000259" key="9">
    <source>
        <dbReference type="Pfam" id="PF11708"/>
    </source>
</evidence>
<keyword evidence="5 7" id="KW-0508">mRNA splicing</keyword>
<feature type="domain" description="Pre-mRNA-splicing factor SLU7" evidence="9">
    <location>
        <begin position="135"/>
        <end position="408"/>
    </location>
</feature>
<sequence>MGATDGTSAREARRKARELEEGRKAGLIPHEIDEDGNAINPHIPQFMAAAPWYLKQDGPGLKHQKAPKKAEESAEWYKRGVTTTKATKFRKGACENCGAMTHKKKDCMERPRARGASKTQKDIAADEYVQPELKLGFESKRDRYNGFDVDDYVKVVERYEAADAMKQKLAKQKELERAFRRANKKEDDAASDSDSDDTSSDDDDDDDAKVADKAATGFANIKRAVRAPGGGASGTVRNLRLREDTAKYLRNLDVDSAYYDPKTRSMRENPTPNADPKDNFFRGDNAARNDGQVVEFERLNRHAWEQAEAGGASAIHMQGAPSQAEALYKQFKEKKEKLAGMNKKNIMEKYGDASAGKELPDGLALGQTEQYVEYDRAGRLIKGTEKATVKSCYEEDVLLQNHTKVWGSYWNAGQWGYACCQSMVKNSYCTGERGVEAALASEQLMVDNMENKRAMDEANEARAKSQLNATTKPSDLWGGDVKDDVEIDPQKLLEALKRQDEREEALKRGGDGKNKRGYNVTHDSQVTAEDMEAYRMKKRAFEDPMNKASGAGTDGYDLV</sequence>
<feature type="region of interest" description="Disordered" evidence="8">
    <location>
        <begin position="181"/>
        <end position="208"/>
    </location>
</feature>
<dbReference type="InterPro" id="IPR039974">
    <property type="entry name" value="Splicing_factor_SLU7"/>
</dbReference>
<organism evidence="10">
    <name type="scientific">Ostreococcus sp. 'lucimarinus'</name>
    <dbReference type="NCBI Taxonomy" id="242159"/>
    <lineage>
        <taxon>Eukaryota</taxon>
        <taxon>Viridiplantae</taxon>
        <taxon>Chlorophyta</taxon>
        <taxon>Mamiellophyceae</taxon>
        <taxon>Mamiellales</taxon>
        <taxon>Bathycoccaceae</taxon>
        <taxon>Ostreococcus</taxon>
    </lineage>
</organism>
<feature type="region of interest" description="Disordered" evidence="8">
    <location>
        <begin position="1"/>
        <end position="40"/>
    </location>
</feature>
<comment type="subunit">
    <text evidence="7">Associated with the spliceosome.</text>
</comment>
<keyword evidence="6 7" id="KW-0539">Nucleus</keyword>
<dbReference type="Pfam" id="PF11708">
    <property type="entry name" value="Slu7"/>
    <property type="match status" value="1"/>
</dbReference>
<evidence type="ECO:0000256" key="4">
    <source>
        <dbReference type="ARBA" id="ARBA00022728"/>
    </source>
</evidence>
<reference evidence="10" key="1">
    <citation type="submission" date="2021-01" db="EMBL/GenBank/DDBJ databases">
        <authorList>
            <person name="Corre E."/>
            <person name="Pelletier E."/>
            <person name="Niang G."/>
            <person name="Scheremetjew M."/>
            <person name="Finn R."/>
            <person name="Kale V."/>
            <person name="Holt S."/>
            <person name="Cochrane G."/>
            <person name="Meng A."/>
            <person name="Brown T."/>
            <person name="Cohen L."/>
        </authorList>
    </citation>
    <scope>NUCLEOTIDE SEQUENCE</scope>
    <source>
        <strain evidence="10">Clade-A-BCC118000</strain>
    </source>
</reference>
<evidence type="ECO:0000256" key="5">
    <source>
        <dbReference type="ARBA" id="ARBA00023187"/>
    </source>
</evidence>
<evidence type="ECO:0000256" key="1">
    <source>
        <dbReference type="ARBA" id="ARBA00004123"/>
    </source>
</evidence>
<feature type="compositionally biased region" description="Acidic residues" evidence="8">
    <location>
        <begin position="189"/>
        <end position="207"/>
    </location>
</feature>
<dbReference type="GO" id="GO:0005681">
    <property type="term" value="C:spliceosomal complex"/>
    <property type="evidence" value="ECO:0007669"/>
    <property type="project" value="UniProtKB-UniRule"/>
</dbReference>
<evidence type="ECO:0000256" key="7">
    <source>
        <dbReference type="RuleBase" id="RU367071"/>
    </source>
</evidence>
<evidence type="ECO:0000256" key="8">
    <source>
        <dbReference type="SAM" id="MobiDB-lite"/>
    </source>
</evidence>
<keyword evidence="4 7" id="KW-0747">Spliceosome</keyword>
<dbReference type="GO" id="GO:0000398">
    <property type="term" value="P:mRNA splicing, via spliceosome"/>
    <property type="evidence" value="ECO:0007669"/>
    <property type="project" value="UniProtKB-UniRule"/>
</dbReference>
<comment type="function">
    <text evidence="7">Involved in pre-mRNA splicing.</text>
</comment>
<keyword evidence="3 7" id="KW-0507">mRNA processing</keyword>
<dbReference type="PANTHER" id="PTHR12942">
    <property type="entry name" value="STEP II SPLICING FACTOR SLU7"/>
    <property type="match status" value="1"/>
</dbReference>
<gene>
    <name evidence="10" type="ORF">OLUC0939_LOCUS4840</name>
</gene>
<dbReference type="AlphaFoldDB" id="A0A7R9T3V0"/>
<accession>A0A7R9T3V0</accession>
<feature type="compositionally biased region" description="Basic and acidic residues" evidence="8">
    <location>
        <begin position="498"/>
        <end position="514"/>
    </location>
</feature>
<dbReference type="InterPro" id="IPR021715">
    <property type="entry name" value="Slu7_dom"/>
</dbReference>
<proteinExistence type="inferred from homology"/>
<feature type="region of interest" description="Disordered" evidence="8">
    <location>
        <begin position="540"/>
        <end position="559"/>
    </location>
</feature>
<comment type="subcellular location">
    <subcellularLocation>
        <location evidence="1 7">Nucleus</location>
    </subcellularLocation>
</comment>
<comment type="similarity">
    <text evidence="2 7">Belongs to the SLU7 family.</text>
</comment>
<name>A0A7R9T3V0_9CHLO</name>
<evidence type="ECO:0000313" key="10">
    <source>
        <dbReference type="EMBL" id="CAD8224114.1"/>
    </source>
</evidence>
<dbReference type="GO" id="GO:0030628">
    <property type="term" value="F:pre-mRNA 3'-splice site binding"/>
    <property type="evidence" value="ECO:0007669"/>
    <property type="project" value="UniProtKB-UniRule"/>
</dbReference>
<evidence type="ECO:0000256" key="2">
    <source>
        <dbReference type="ARBA" id="ARBA00007203"/>
    </source>
</evidence>